<feature type="compositionally biased region" description="Low complexity" evidence="1">
    <location>
        <begin position="442"/>
        <end position="466"/>
    </location>
</feature>
<sequence length="522" mass="56336">MPELLVRLLLGLLFVALRAQFYPLLKLMGYRRFEPQQGSVLVTCCTNGLGHLHQMERVLAVLEEAGVDFPVIALAKEKKVPSYKLVALKHRFPHARFVDLDFEVDYDNGKSFKNSAIVWNAAKTAGTRSVQLSRKVAALFKQYRPAYCLSFWEPAVASIINVMNAPTRLIAVASQGQIYRDSSGDERGLLMRGLHQLCVGPRGTLVPLSVLPMEGAIPQIVSLPPAAPLLLDDGGFYVAYTTVPQVLSPLKSKLAGRRVLLFVKEKRLAYYTSKYKRYPHVTVQPASPRFAHYLARSRGLIATPSRGVVTQALAVGKPVYLFCPRGHLEQEYNLRFYLKHFAAVTSPRTRRYRRLLRVGRAGTLPSGWQGRLESLAEWDAGHAAREGARASQGRTLSEWLSQTDELIAKRLLPLLTPAPADAAAGEAAAAAGRGGAAAERAASGGAASPAGPSPGAASPLASPVAPWVEEALRGGAVAAEGGTGAEEEADEDEGEDEDEDEDEEADEGDEDKGEGGARGHGA</sequence>
<feature type="compositionally biased region" description="Basic and acidic residues" evidence="1">
    <location>
        <begin position="513"/>
        <end position="522"/>
    </location>
</feature>
<dbReference type="AlphaFoldDB" id="A0A0D3JM54"/>
<organism evidence="2 3">
    <name type="scientific">Emiliania huxleyi (strain CCMP1516)</name>
    <dbReference type="NCBI Taxonomy" id="280463"/>
    <lineage>
        <taxon>Eukaryota</taxon>
        <taxon>Haptista</taxon>
        <taxon>Haptophyta</taxon>
        <taxon>Prymnesiophyceae</taxon>
        <taxon>Isochrysidales</taxon>
        <taxon>Noelaerhabdaceae</taxon>
        <taxon>Emiliania</taxon>
    </lineage>
</organism>
<dbReference type="PaxDb" id="2903-EOD24589"/>
<dbReference type="EnsemblProtists" id="EOD24589">
    <property type="protein sequence ID" value="EOD24589"/>
    <property type="gene ID" value="EMIHUDRAFT_421456"/>
</dbReference>
<dbReference type="Proteomes" id="UP000013827">
    <property type="component" value="Unassembled WGS sequence"/>
</dbReference>
<reference evidence="3" key="1">
    <citation type="journal article" date="2013" name="Nature">
        <title>Pan genome of the phytoplankton Emiliania underpins its global distribution.</title>
        <authorList>
            <person name="Read B.A."/>
            <person name="Kegel J."/>
            <person name="Klute M.J."/>
            <person name="Kuo A."/>
            <person name="Lefebvre S.C."/>
            <person name="Maumus F."/>
            <person name="Mayer C."/>
            <person name="Miller J."/>
            <person name="Monier A."/>
            <person name="Salamov A."/>
            <person name="Young J."/>
            <person name="Aguilar M."/>
            <person name="Claverie J.M."/>
            <person name="Frickenhaus S."/>
            <person name="Gonzalez K."/>
            <person name="Herman E.K."/>
            <person name="Lin Y.C."/>
            <person name="Napier J."/>
            <person name="Ogata H."/>
            <person name="Sarno A.F."/>
            <person name="Shmutz J."/>
            <person name="Schroeder D."/>
            <person name="de Vargas C."/>
            <person name="Verret F."/>
            <person name="von Dassow P."/>
            <person name="Valentin K."/>
            <person name="Van de Peer Y."/>
            <person name="Wheeler G."/>
            <person name="Dacks J.B."/>
            <person name="Delwiche C.F."/>
            <person name="Dyhrman S.T."/>
            <person name="Glockner G."/>
            <person name="John U."/>
            <person name="Richards T."/>
            <person name="Worden A.Z."/>
            <person name="Zhang X."/>
            <person name="Grigoriev I.V."/>
            <person name="Allen A.E."/>
            <person name="Bidle K."/>
            <person name="Borodovsky M."/>
            <person name="Bowler C."/>
            <person name="Brownlee C."/>
            <person name="Cock J.M."/>
            <person name="Elias M."/>
            <person name="Gladyshev V.N."/>
            <person name="Groth M."/>
            <person name="Guda C."/>
            <person name="Hadaegh A."/>
            <person name="Iglesias-Rodriguez M.D."/>
            <person name="Jenkins J."/>
            <person name="Jones B.M."/>
            <person name="Lawson T."/>
            <person name="Leese F."/>
            <person name="Lindquist E."/>
            <person name="Lobanov A."/>
            <person name="Lomsadze A."/>
            <person name="Malik S.B."/>
            <person name="Marsh M.E."/>
            <person name="Mackinder L."/>
            <person name="Mock T."/>
            <person name="Mueller-Roeber B."/>
            <person name="Pagarete A."/>
            <person name="Parker M."/>
            <person name="Probert I."/>
            <person name="Quesneville H."/>
            <person name="Raines C."/>
            <person name="Rensing S.A."/>
            <person name="Riano-Pachon D.M."/>
            <person name="Richier S."/>
            <person name="Rokitta S."/>
            <person name="Shiraiwa Y."/>
            <person name="Soanes D.M."/>
            <person name="van der Giezen M."/>
            <person name="Wahlund T.M."/>
            <person name="Williams B."/>
            <person name="Wilson W."/>
            <person name="Wolfe G."/>
            <person name="Wurch L.L."/>
        </authorList>
    </citation>
    <scope>NUCLEOTIDE SEQUENCE</scope>
</reference>
<protein>
    <recommendedName>
        <fullName evidence="4">Diacylglycerol glucosyltransferase N-terminal domain-containing protein</fullName>
    </recommendedName>
</protein>
<evidence type="ECO:0000313" key="2">
    <source>
        <dbReference type="EnsemblProtists" id="EOD24589"/>
    </source>
</evidence>
<name>A0A0D3JM54_EMIH1</name>
<dbReference type="HOGENOM" id="CLU_522195_0_0_1"/>
<accession>A0A0D3JM54</accession>
<dbReference type="Gene3D" id="3.40.50.2000">
    <property type="entry name" value="Glycogen Phosphorylase B"/>
    <property type="match status" value="1"/>
</dbReference>
<evidence type="ECO:0008006" key="4">
    <source>
        <dbReference type="Google" id="ProtNLM"/>
    </source>
</evidence>
<dbReference type="RefSeq" id="XP_005777018.1">
    <property type="nucleotide sequence ID" value="XM_005776961.1"/>
</dbReference>
<proteinExistence type="predicted"/>
<keyword evidence="3" id="KW-1185">Reference proteome</keyword>
<dbReference type="KEGG" id="ehx:EMIHUDRAFT_421456"/>
<dbReference type="GeneID" id="17270136"/>
<feature type="compositionally biased region" description="Acidic residues" evidence="1">
    <location>
        <begin position="485"/>
        <end position="512"/>
    </location>
</feature>
<reference evidence="2" key="2">
    <citation type="submission" date="2024-10" db="UniProtKB">
        <authorList>
            <consortium name="EnsemblProtists"/>
        </authorList>
    </citation>
    <scope>IDENTIFICATION</scope>
</reference>
<evidence type="ECO:0000256" key="1">
    <source>
        <dbReference type="SAM" id="MobiDB-lite"/>
    </source>
</evidence>
<feature type="region of interest" description="Disordered" evidence="1">
    <location>
        <begin position="442"/>
        <end position="522"/>
    </location>
</feature>
<evidence type="ECO:0000313" key="3">
    <source>
        <dbReference type="Proteomes" id="UP000013827"/>
    </source>
</evidence>